<organism evidence="1">
    <name type="scientific">uncultured Caudovirales phage</name>
    <dbReference type="NCBI Taxonomy" id="2100421"/>
    <lineage>
        <taxon>Viruses</taxon>
        <taxon>Duplodnaviria</taxon>
        <taxon>Heunggongvirae</taxon>
        <taxon>Uroviricota</taxon>
        <taxon>Caudoviricetes</taxon>
        <taxon>Peduoviridae</taxon>
        <taxon>Maltschvirus</taxon>
        <taxon>Maltschvirus maltsch</taxon>
    </lineage>
</organism>
<gene>
    <name evidence="1" type="ORF">UFOVP201_45</name>
</gene>
<accession>A0A6J7WPH7</accession>
<name>A0A6J7WPH7_9CAUD</name>
<proteinExistence type="predicted"/>
<dbReference type="EMBL" id="LR798249">
    <property type="protein sequence ID" value="CAB5218034.1"/>
    <property type="molecule type" value="Genomic_DNA"/>
</dbReference>
<reference evidence="1" key="1">
    <citation type="submission" date="2020-05" db="EMBL/GenBank/DDBJ databases">
        <authorList>
            <person name="Chiriac C."/>
            <person name="Salcher M."/>
            <person name="Ghai R."/>
            <person name="Kavagutti S V."/>
        </authorList>
    </citation>
    <scope>NUCLEOTIDE SEQUENCE</scope>
</reference>
<sequence>MTSLLRPLIDEIFYLNDRIICGDVSSPKYALIKAKTIVSNHKTFLEMADCKDIFLDVSISSDGLITLSYSFISAEGWDFKGNNTPRRR</sequence>
<protein>
    <submittedName>
        <fullName evidence="1">Uncharacterized protein</fullName>
    </submittedName>
</protein>
<evidence type="ECO:0000313" key="1">
    <source>
        <dbReference type="EMBL" id="CAB5218034.1"/>
    </source>
</evidence>